<gene>
    <name evidence="2" type="ORF">WMY93_033936</name>
</gene>
<reference evidence="3" key="1">
    <citation type="submission" date="2024-04" db="EMBL/GenBank/DDBJ databases">
        <title>Salinicola lusitanus LLJ914,a marine bacterium isolated from the Okinawa Trough.</title>
        <authorList>
            <person name="Li J."/>
        </authorList>
    </citation>
    <scope>NUCLEOTIDE SEQUENCE [LARGE SCALE GENOMIC DNA]</scope>
</reference>
<evidence type="ECO:0000256" key="1">
    <source>
        <dbReference type="SAM" id="MobiDB-lite"/>
    </source>
</evidence>
<evidence type="ECO:0000313" key="2">
    <source>
        <dbReference type="EMBL" id="KAK7879281.1"/>
    </source>
</evidence>
<dbReference type="AlphaFoldDB" id="A0AAW0MRE2"/>
<feature type="region of interest" description="Disordered" evidence="1">
    <location>
        <begin position="93"/>
        <end position="117"/>
    </location>
</feature>
<dbReference type="Proteomes" id="UP001460270">
    <property type="component" value="Unassembled WGS sequence"/>
</dbReference>
<dbReference type="EMBL" id="JBBPFD010000300">
    <property type="protein sequence ID" value="KAK7879281.1"/>
    <property type="molecule type" value="Genomic_DNA"/>
</dbReference>
<keyword evidence="3" id="KW-1185">Reference proteome</keyword>
<evidence type="ECO:0000313" key="3">
    <source>
        <dbReference type="Proteomes" id="UP001460270"/>
    </source>
</evidence>
<sequence length="117" mass="13905">MSLCVCWKSWCLEEKKGCWRRSTRRRRILRLRWDWTRAVTTKKSPAAMMKMKKSDWKKPPIKRAAWVDEDDETEEQVDVTHRFRRDFVKGGEASLSKSGLQQRMRERSEVTQGSGVT</sequence>
<name>A0AAW0MRE2_9GOBI</name>
<accession>A0AAW0MRE2</accession>
<protein>
    <submittedName>
        <fullName evidence="2">Uncharacterized protein</fullName>
    </submittedName>
</protein>
<proteinExistence type="predicted"/>
<comment type="caution">
    <text evidence="2">The sequence shown here is derived from an EMBL/GenBank/DDBJ whole genome shotgun (WGS) entry which is preliminary data.</text>
</comment>
<organism evidence="2 3">
    <name type="scientific">Mugilogobius chulae</name>
    <name type="common">yellowstripe goby</name>
    <dbReference type="NCBI Taxonomy" id="88201"/>
    <lineage>
        <taxon>Eukaryota</taxon>
        <taxon>Metazoa</taxon>
        <taxon>Chordata</taxon>
        <taxon>Craniata</taxon>
        <taxon>Vertebrata</taxon>
        <taxon>Euteleostomi</taxon>
        <taxon>Actinopterygii</taxon>
        <taxon>Neopterygii</taxon>
        <taxon>Teleostei</taxon>
        <taxon>Neoteleostei</taxon>
        <taxon>Acanthomorphata</taxon>
        <taxon>Gobiaria</taxon>
        <taxon>Gobiiformes</taxon>
        <taxon>Gobioidei</taxon>
        <taxon>Gobiidae</taxon>
        <taxon>Gobionellinae</taxon>
        <taxon>Mugilogobius</taxon>
    </lineage>
</organism>